<feature type="signal peptide" evidence="5">
    <location>
        <begin position="1"/>
        <end position="18"/>
    </location>
</feature>
<keyword evidence="5" id="KW-0732">Signal</keyword>
<dbReference type="PANTHER" id="PTHR21359:SF1">
    <property type="entry name" value="DUF5577 DOMAIN-CONTAINING PROTEIN"/>
    <property type="match status" value="1"/>
</dbReference>
<dbReference type="PANTHER" id="PTHR21359">
    <property type="entry name" value="DUF5577 DOMAIN-CONTAINING PROTEIN"/>
    <property type="match status" value="1"/>
</dbReference>
<keyword evidence="3" id="KW-0832">Ubl conjugation</keyword>
<dbReference type="InterPro" id="IPR041477">
    <property type="entry name" value="DUF5577"/>
</dbReference>
<feature type="chain" id="PRO_5042052706" description="DUF5577 domain-containing protein" evidence="5">
    <location>
        <begin position="19"/>
        <end position="412"/>
    </location>
</feature>
<keyword evidence="8" id="KW-1185">Reference proteome</keyword>
<dbReference type="EMBL" id="JAROKS010000026">
    <property type="protein sequence ID" value="KAK1785128.1"/>
    <property type="molecule type" value="Genomic_DNA"/>
</dbReference>
<dbReference type="InterPro" id="IPR013761">
    <property type="entry name" value="SAM/pointed_sf"/>
</dbReference>
<evidence type="ECO:0000313" key="8">
    <source>
        <dbReference type="Proteomes" id="UP001239994"/>
    </source>
</evidence>
<dbReference type="InterPro" id="IPR040772">
    <property type="entry name" value="C19orf47_SAM"/>
</dbReference>
<evidence type="ECO:0000256" key="5">
    <source>
        <dbReference type="SAM" id="SignalP"/>
    </source>
</evidence>
<feature type="compositionally biased region" description="Low complexity" evidence="4">
    <location>
        <begin position="364"/>
        <end position="378"/>
    </location>
</feature>
<evidence type="ECO:0000259" key="6">
    <source>
        <dbReference type="Pfam" id="PF17740"/>
    </source>
</evidence>
<dbReference type="FunFam" id="1.10.150.50:FF:000041">
    <property type="entry name" value="Chromosome 19 C19orf47 homolog"/>
    <property type="match status" value="1"/>
</dbReference>
<evidence type="ECO:0000256" key="3">
    <source>
        <dbReference type="ARBA" id="ARBA00022843"/>
    </source>
</evidence>
<sequence length="412" mass="44321">MPVVGFTFILFVCHSATSEWIQFFKEAGIPPGLAVDYAVSFVDNRIQKNMLMDLSKEIMMDLGITVIGDIIAILKHAKQVYRQDMCKMATEAISSGQTSVQAELRRTANTPATRMIANALSRDSPPSTPVRRPDNRLSVTVSNKNAKAVISQPADEENGLSVKRRRVTAEMEGKYIINMPKGTTARTRRILAQQAKKAKSLKRTSVFERLGSESKADTPAANKQATGVFSRLGAVDDEEEAEEEAEEKMDEVTDHAGRAEDSDGEGSVLQYAGVLKRPLLLSKNEPAAQKAEPLTLFRLGKKYKLPTSESTPPAPSSTSSGQEGPPKRSIMRRLGKAPSASSPGPKPTSSLAGQTADTQDSHVTSSKSKAQASSTLASPKVSSSTGAGRDCHGAQMDAKTVSVFKRLGAKRT</sequence>
<reference evidence="7" key="1">
    <citation type="submission" date="2023-03" db="EMBL/GenBank/DDBJ databases">
        <title>Electrophorus voltai genome.</title>
        <authorList>
            <person name="Bian C."/>
        </authorList>
    </citation>
    <scope>NUCLEOTIDE SEQUENCE</scope>
    <source>
        <strain evidence="7">CB-2022</strain>
        <tissue evidence="7">Muscle</tissue>
    </source>
</reference>
<dbReference type="AlphaFoldDB" id="A0AAD8YPX1"/>
<feature type="domain" description="DUF5577" evidence="6">
    <location>
        <begin position="103"/>
        <end position="408"/>
    </location>
</feature>
<dbReference type="GO" id="GO:0005634">
    <property type="term" value="C:nucleus"/>
    <property type="evidence" value="ECO:0007669"/>
    <property type="project" value="TreeGrafter"/>
</dbReference>
<dbReference type="Gene3D" id="1.10.150.50">
    <property type="entry name" value="Transcription Factor, Ets-1"/>
    <property type="match status" value="1"/>
</dbReference>
<keyword evidence="2" id="KW-0597">Phosphoprotein</keyword>
<evidence type="ECO:0000256" key="2">
    <source>
        <dbReference type="ARBA" id="ARBA00022553"/>
    </source>
</evidence>
<dbReference type="Pfam" id="PF18017">
    <property type="entry name" value="SAM_4"/>
    <property type="match status" value="1"/>
</dbReference>
<feature type="compositionally biased region" description="Acidic residues" evidence="4">
    <location>
        <begin position="235"/>
        <end position="249"/>
    </location>
</feature>
<feature type="compositionally biased region" description="Polar residues" evidence="4">
    <location>
        <begin position="351"/>
        <end position="363"/>
    </location>
</feature>
<feature type="region of interest" description="Disordered" evidence="4">
    <location>
        <begin position="210"/>
        <end position="266"/>
    </location>
</feature>
<gene>
    <name evidence="7" type="ORF">P4O66_018542</name>
</gene>
<feature type="compositionally biased region" description="Low complexity" evidence="4">
    <location>
        <begin position="306"/>
        <end position="320"/>
    </location>
</feature>
<comment type="caution">
    <text evidence="7">The sequence shown here is derived from an EMBL/GenBank/DDBJ whole genome shotgun (WGS) entry which is preliminary data.</text>
</comment>
<evidence type="ECO:0000313" key="7">
    <source>
        <dbReference type="EMBL" id="KAK1785128.1"/>
    </source>
</evidence>
<evidence type="ECO:0000256" key="4">
    <source>
        <dbReference type="SAM" id="MobiDB-lite"/>
    </source>
</evidence>
<evidence type="ECO:0000256" key="1">
    <source>
        <dbReference type="ARBA" id="ARBA00022499"/>
    </source>
</evidence>
<feature type="region of interest" description="Disordered" evidence="4">
    <location>
        <begin position="303"/>
        <end position="412"/>
    </location>
</feature>
<protein>
    <recommendedName>
        <fullName evidence="6">DUF5577 domain-containing protein</fullName>
    </recommendedName>
</protein>
<feature type="compositionally biased region" description="Basic and acidic residues" evidence="4">
    <location>
        <begin position="250"/>
        <end position="261"/>
    </location>
</feature>
<name>A0AAD8YPX1_9TELE</name>
<feature type="compositionally biased region" description="Low complexity" evidence="4">
    <location>
        <begin position="336"/>
        <end position="350"/>
    </location>
</feature>
<dbReference type="CDD" id="cd09531">
    <property type="entry name" value="SAM_CS047"/>
    <property type="match status" value="1"/>
</dbReference>
<proteinExistence type="predicted"/>
<dbReference type="Pfam" id="PF17740">
    <property type="entry name" value="DUF5577"/>
    <property type="match status" value="1"/>
</dbReference>
<dbReference type="SUPFAM" id="SSF47769">
    <property type="entry name" value="SAM/Pointed domain"/>
    <property type="match status" value="1"/>
</dbReference>
<accession>A0AAD8YPX1</accession>
<dbReference type="InterPro" id="IPR039161">
    <property type="entry name" value="C19orf47-like"/>
</dbReference>
<dbReference type="Proteomes" id="UP001239994">
    <property type="component" value="Unassembled WGS sequence"/>
</dbReference>
<keyword evidence="1" id="KW-1017">Isopeptide bond</keyword>
<organism evidence="7 8">
    <name type="scientific">Electrophorus voltai</name>
    <dbReference type="NCBI Taxonomy" id="2609070"/>
    <lineage>
        <taxon>Eukaryota</taxon>
        <taxon>Metazoa</taxon>
        <taxon>Chordata</taxon>
        <taxon>Craniata</taxon>
        <taxon>Vertebrata</taxon>
        <taxon>Euteleostomi</taxon>
        <taxon>Actinopterygii</taxon>
        <taxon>Neopterygii</taxon>
        <taxon>Teleostei</taxon>
        <taxon>Ostariophysi</taxon>
        <taxon>Gymnotiformes</taxon>
        <taxon>Gymnotoidei</taxon>
        <taxon>Gymnotidae</taxon>
        <taxon>Electrophorus</taxon>
    </lineage>
</organism>